<comment type="caution">
    <text evidence="4">The sequence shown here is derived from an EMBL/GenBank/DDBJ whole genome shotgun (WGS) entry which is preliminary data.</text>
</comment>
<organism evidence="4 5">
    <name type="scientific">Podospora pseudocomata</name>
    <dbReference type="NCBI Taxonomy" id="2093779"/>
    <lineage>
        <taxon>Eukaryota</taxon>
        <taxon>Fungi</taxon>
        <taxon>Dikarya</taxon>
        <taxon>Ascomycota</taxon>
        <taxon>Pezizomycotina</taxon>
        <taxon>Sordariomycetes</taxon>
        <taxon>Sordariomycetidae</taxon>
        <taxon>Sordariales</taxon>
        <taxon>Podosporaceae</taxon>
        <taxon>Podospora</taxon>
    </lineage>
</organism>
<keyword evidence="1" id="KW-0539">Nucleus</keyword>
<evidence type="ECO:0000259" key="3">
    <source>
        <dbReference type="PROSITE" id="PS50048"/>
    </source>
</evidence>
<evidence type="ECO:0000313" key="4">
    <source>
        <dbReference type="EMBL" id="KAK4650941.1"/>
    </source>
</evidence>
<dbReference type="SUPFAM" id="SSF57701">
    <property type="entry name" value="Zn2/Cys6 DNA-binding domain"/>
    <property type="match status" value="1"/>
</dbReference>
<dbReference type="PROSITE" id="PS00463">
    <property type="entry name" value="ZN2_CY6_FUNGAL_1"/>
    <property type="match status" value="1"/>
</dbReference>
<protein>
    <recommendedName>
        <fullName evidence="3">Zn(2)-C6 fungal-type domain-containing protein</fullName>
    </recommendedName>
</protein>
<feature type="compositionally biased region" description="Basic and acidic residues" evidence="2">
    <location>
        <begin position="259"/>
        <end position="271"/>
    </location>
</feature>
<dbReference type="CDD" id="cd00067">
    <property type="entry name" value="GAL4"/>
    <property type="match status" value="1"/>
</dbReference>
<keyword evidence="5" id="KW-1185">Reference proteome</keyword>
<dbReference type="PANTHER" id="PTHR37534">
    <property type="entry name" value="TRANSCRIPTIONAL ACTIVATOR PROTEIN UGA3"/>
    <property type="match status" value="1"/>
</dbReference>
<evidence type="ECO:0000313" key="5">
    <source>
        <dbReference type="Proteomes" id="UP001323405"/>
    </source>
</evidence>
<proteinExistence type="predicted"/>
<dbReference type="InterPro" id="IPR036864">
    <property type="entry name" value="Zn2-C6_fun-type_DNA-bd_sf"/>
</dbReference>
<accession>A0ABR0G5C4</accession>
<dbReference type="Gene3D" id="4.10.240.10">
    <property type="entry name" value="Zn(2)-C6 fungal-type DNA-binding domain"/>
    <property type="match status" value="1"/>
</dbReference>
<dbReference type="InterPro" id="IPR001138">
    <property type="entry name" value="Zn2Cys6_DnaBD"/>
</dbReference>
<dbReference type="Proteomes" id="UP001323405">
    <property type="component" value="Unassembled WGS sequence"/>
</dbReference>
<dbReference type="Pfam" id="PF00172">
    <property type="entry name" value="Zn_clus"/>
    <property type="match status" value="1"/>
</dbReference>
<dbReference type="PROSITE" id="PS50048">
    <property type="entry name" value="ZN2_CY6_FUNGAL_2"/>
    <property type="match status" value="1"/>
</dbReference>
<dbReference type="GeneID" id="87904195"/>
<feature type="region of interest" description="Disordered" evidence="2">
    <location>
        <begin position="485"/>
        <end position="504"/>
    </location>
</feature>
<gene>
    <name evidence="4" type="ORF">QC762_0115240</name>
</gene>
<name>A0ABR0G5C4_9PEZI</name>
<evidence type="ECO:0000256" key="2">
    <source>
        <dbReference type="SAM" id="MobiDB-lite"/>
    </source>
</evidence>
<dbReference type="SMART" id="SM00066">
    <property type="entry name" value="GAL4"/>
    <property type="match status" value="1"/>
</dbReference>
<dbReference type="EMBL" id="JAFFHA010000009">
    <property type="protein sequence ID" value="KAK4650941.1"/>
    <property type="molecule type" value="Genomic_DNA"/>
</dbReference>
<reference evidence="4 5" key="1">
    <citation type="journal article" date="2023" name="bioRxiv">
        <title>High-quality genome assemblies of four members of thePodospora anserinaspecies complex.</title>
        <authorList>
            <person name="Ament-Velasquez S.L."/>
            <person name="Vogan A.A."/>
            <person name="Wallerman O."/>
            <person name="Hartmann F."/>
            <person name="Gautier V."/>
            <person name="Silar P."/>
            <person name="Giraud T."/>
            <person name="Johannesson H."/>
        </authorList>
    </citation>
    <scope>NUCLEOTIDE SEQUENCE [LARGE SCALE GENOMIC DNA]</scope>
    <source>
        <strain evidence="4 5">CBS 415.72m</strain>
    </source>
</reference>
<feature type="compositionally biased region" description="Low complexity" evidence="2">
    <location>
        <begin position="485"/>
        <end position="498"/>
    </location>
</feature>
<feature type="domain" description="Zn(2)-C6 fungal-type" evidence="3">
    <location>
        <begin position="187"/>
        <end position="217"/>
    </location>
</feature>
<dbReference type="PANTHER" id="PTHR37534:SF46">
    <property type="entry name" value="ZN(II)2CYS6 TRANSCRIPTION FACTOR (EUROFUNG)"/>
    <property type="match status" value="1"/>
</dbReference>
<feature type="region of interest" description="Disordered" evidence="2">
    <location>
        <begin position="246"/>
        <end position="271"/>
    </location>
</feature>
<evidence type="ECO:0000256" key="1">
    <source>
        <dbReference type="ARBA" id="ARBA00023242"/>
    </source>
</evidence>
<feature type="compositionally biased region" description="Polar residues" evidence="2">
    <location>
        <begin position="249"/>
        <end position="258"/>
    </location>
</feature>
<sequence>MRGRGLDKGRRDSKPDATCAAGDEDCFARLIVFGFERGNCWIWSQICVKECDQHNLISGGLVAGFLWPRERMSCALIANDYEFDKKSGVVPNGLRARAGLSKPEPLRSDPRLGPLLARSGCSVSTWRGSRVSERSRFTPAHQTTRLYVGFYLRLPRFPAVIEMSGSPSSDATSPPRPRLRRNRIRKTCIPCAKLKRKCDQSTPWCKRCVEKEIVCVYPPRRGGATSLPIADDDEVVSRLLTEPERVPGASSTLTSDWFSTEKGKHPDISQARTDLDPRCPPLLSPYQWFLSPGSWRRSTLLDAHIMSLPPELEVAISQDSLPNFIDKHQQWLQLWVKEGHSPLIHRHLYRDLMPECIRDAYTARAAYDLAATPAAKELSLRIIQDRAADLIQSQPDSHLDHTNNTNTNLPLESLDASNIMLGTFNHLARTQSLFVYELTQLFDGDIRSRDHAESYMETLHRWACQMLESARLDCTTGEVFEAYASSASSSGSSPSGNSDLIRGSKTGISSNTSVGAITPPSSTHNPFALPPNPAPHTLWQVWVIAESVRRTYISVSFVRSVYQTIKTQWSVCPGGALFSGVNGLWDATTGKEWCAALRKGNTLRGQKDGEGAMSPWALMQSLEVWKVLEYASPDEVDEFTVAVAEISRGMEVVEQWIMEKSGMRGS</sequence>
<dbReference type="RefSeq" id="XP_062739916.1">
    <property type="nucleotide sequence ID" value="XM_062884348.1"/>
</dbReference>